<feature type="compositionally biased region" description="Acidic residues" evidence="1">
    <location>
        <begin position="139"/>
        <end position="149"/>
    </location>
</feature>
<organism evidence="2 3">
    <name type="scientific">Prorocentrum cordatum</name>
    <dbReference type="NCBI Taxonomy" id="2364126"/>
    <lineage>
        <taxon>Eukaryota</taxon>
        <taxon>Sar</taxon>
        <taxon>Alveolata</taxon>
        <taxon>Dinophyceae</taxon>
        <taxon>Prorocentrales</taxon>
        <taxon>Prorocentraceae</taxon>
        <taxon>Prorocentrum</taxon>
    </lineage>
</organism>
<keyword evidence="3" id="KW-1185">Reference proteome</keyword>
<feature type="non-terminal residue" evidence="2">
    <location>
        <position position="1"/>
    </location>
</feature>
<name>A0ABN9UVV7_9DINO</name>
<evidence type="ECO:0000313" key="3">
    <source>
        <dbReference type="Proteomes" id="UP001189429"/>
    </source>
</evidence>
<proteinExistence type="predicted"/>
<feature type="compositionally biased region" description="Basic and acidic residues" evidence="1">
    <location>
        <begin position="129"/>
        <end position="138"/>
    </location>
</feature>
<protein>
    <submittedName>
        <fullName evidence="2">Uncharacterized protein</fullName>
    </submittedName>
</protein>
<dbReference type="EMBL" id="CAUYUJ010016348">
    <property type="protein sequence ID" value="CAK0864267.1"/>
    <property type="molecule type" value="Genomic_DNA"/>
</dbReference>
<sequence length="170" mass="19026">FSNLLRMRTHDQSAPLGPEQMRSQDLEKCLAWFALSGPPGGAPRHSGWTLLGVLTRTRSGGLVSLVWPRQPDHLKGNQPSKCRSDLPCGDGFPIILEALCLHTGSSTSKFDMFDPLSSLAGRRRRGGLRARESRKGRGDEEEEEEEQEEEERRTDEKEQSIQGAQETMRP</sequence>
<feature type="region of interest" description="Disordered" evidence="1">
    <location>
        <begin position="121"/>
        <end position="170"/>
    </location>
</feature>
<gene>
    <name evidence="2" type="ORF">PCOR1329_LOCUS52199</name>
</gene>
<comment type="caution">
    <text evidence="2">The sequence shown here is derived from an EMBL/GenBank/DDBJ whole genome shotgun (WGS) entry which is preliminary data.</text>
</comment>
<feature type="compositionally biased region" description="Basic and acidic residues" evidence="1">
    <location>
        <begin position="150"/>
        <end position="159"/>
    </location>
</feature>
<accession>A0ABN9UVV7</accession>
<evidence type="ECO:0000256" key="1">
    <source>
        <dbReference type="SAM" id="MobiDB-lite"/>
    </source>
</evidence>
<reference evidence="2" key="1">
    <citation type="submission" date="2023-10" db="EMBL/GenBank/DDBJ databases">
        <authorList>
            <person name="Chen Y."/>
            <person name="Shah S."/>
            <person name="Dougan E. K."/>
            <person name="Thang M."/>
            <person name="Chan C."/>
        </authorList>
    </citation>
    <scope>NUCLEOTIDE SEQUENCE [LARGE SCALE GENOMIC DNA]</scope>
</reference>
<feature type="compositionally biased region" description="Polar residues" evidence="1">
    <location>
        <begin position="161"/>
        <end position="170"/>
    </location>
</feature>
<dbReference type="Proteomes" id="UP001189429">
    <property type="component" value="Unassembled WGS sequence"/>
</dbReference>
<evidence type="ECO:0000313" key="2">
    <source>
        <dbReference type="EMBL" id="CAK0864267.1"/>
    </source>
</evidence>